<reference evidence="3" key="2">
    <citation type="submission" date="2020-05" db="UniProtKB">
        <authorList>
            <consortium name="EnsemblMetazoa"/>
        </authorList>
    </citation>
    <scope>IDENTIFICATION</scope>
</reference>
<proteinExistence type="predicted"/>
<evidence type="ECO:0000313" key="4">
    <source>
        <dbReference type="Proteomes" id="UP000030765"/>
    </source>
</evidence>
<accession>A0A084VQH8</accession>
<name>A0A084VQH8_ANOSI</name>
<dbReference type="EnsemblMetazoa" id="ASIC007598-RA">
    <property type="protein sequence ID" value="ASIC007598-PA"/>
    <property type="gene ID" value="ASIC007598"/>
</dbReference>
<dbReference type="EMBL" id="KE525003">
    <property type="protein sequence ID" value="KFB40222.1"/>
    <property type="molecule type" value="Genomic_DNA"/>
</dbReference>
<feature type="compositionally biased region" description="Basic and acidic residues" evidence="1">
    <location>
        <begin position="46"/>
        <end position="57"/>
    </location>
</feature>
<reference evidence="2 4" key="1">
    <citation type="journal article" date="2014" name="BMC Genomics">
        <title>Genome sequence of Anopheles sinensis provides insight into genetics basis of mosquito competence for malaria parasites.</title>
        <authorList>
            <person name="Zhou D."/>
            <person name="Zhang D."/>
            <person name="Ding G."/>
            <person name="Shi L."/>
            <person name="Hou Q."/>
            <person name="Ye Y."/>
            <person name="Xu Y."/>
            <person name="Zhou H."/>
            <person name="Xiong C."/>
            <person name="Li S."/>
            <person name="Yu J."/>
            <person name="Hong S."/>
            <person name="Yu X."/>
            <person name="Zou P."/>
            <person name="Chen C."/>
            <person name="Chang X."/>
            <person name="Wang W."/>
            <person name="Lv Y."/>
            <person name="Sun Y."/>
            <person name="Ma L."/>
            <person name="Shen B."/>
            <person name="Zhu C."/>
        </authorList>
    </citation>
    <scope>NUCLEOTIDE SEQUENCE [LARGE SCALE GENOMIC DNA]</scope>
</reference>
<evidence type="ECO:0000256" key="1">
    <source>
        <dbReference type="SAM" id="MobiDB-lite"/>
    </source>
</evidence>
<evidence type="ECO:0000313" key="3">
    <source>
        <dbReference type="EnsemblMetazoa" id="ASIC007598-PA"/>
    </source>
</evidence>
<feature type="region of interest" description="Disordered" evidence="1">
    <location>
        <begin position="1"/>
        <end position="57"/>
    </location>
</feature>
<dbReference type="Proteomes" id="UP000030765">
    <property type="component" value="Unassembled WGS sequence"/>
</dbReference>
<keyword evidence="4" id="KW-1185">Reference proteome</keyword>
<dbReference type="AlphaFoldDB" id="A0A084VQH8"/>
<evidence type="ECO:0000313" key="2">
    <source>
        <dbReference type="EMBL" id="KFB40222.1"/>
    </source>
</evidence>
<protein>
    <submittedName>
        <fullName evidence="2 3">Uncharacterized protein</fullName>
    </submittedName>
</protein>
<dbReference type="EMBL" id="ATLV01015216">
    <property type="status" value="NOT_ANNOTATED_CDS"/>
    <property type="molecule type" value="Genomic_DNA"/>
</dbReference>
<sequence length="57" mass="6244">MAPAKRRTGNGDGVGHAVQARTRFSGPVRESVCEDTPRWTHAISRRPSDEEPGRKGD</sequence>
<gene>
    <name evidence="2" type="ORF">ZHAS_00007598</name>
</gene>
<organism evidence="2">
    <name type="scientific">Anopheles sinensis</name>
    <name type="common">Mosquito</name>
    <dbReference type="NCBI Taxonomy" id="74873"/>
    <lineage>
        <taxon>Eukaryota</taxon>
        <taxon>Metazoa</taxon>
        <taxon>Ecdysozoa</taxon>
        <taxon>Arthropoda</taxon>
        <taxon>Hexapoda</taxon>
        <taxon>Insecta</taxon>
        <taxon>Pterygota</taxon>
        <taxon>Neoptera</taxon>
        <taxon>Endopterygota</taxon>
        <taxon>Diptera</taxon>
        <taxon>Nematocera</taxon>
        <taxon>Culicoidea</taxon>
        <taxon>Culicidae</taxon>
        <taxon>Anophelinae</taxon>
        <taxon>Anopheles</taxon>
    </lineage>
</organism>
<dbReference type="VEuPathDB" id="VectorBase:ASIC007598"/>